<protein>
    <submittedName>
        <fullName evidence="1">Cytoplasmic protein</fullName>
    </submittedName>
</protein>
<proteinExistence type="predicted"/>
<accession>A0A9W5R0G7</accession>
<dbReference type="AlphaFoldDB" id="A0A9W5R0G7"/>
<organism evidence="1 2">
    <name type="scientific">Bacillus cereus VD184</name>
    <dbReference type="NCBI Taxonomy" id="1053242"/>
    <lineage>
        <taxon>Bacteria</taxon>
        <taxon>Bacillati</taxon>
        <taxon>Bacillota</taxon>
        <taxon>Bacilli</taxon>
        <taxon>Bacillales</taxon>
        <taxon>Bacillaceae</taxon>
        <taxon>Bacillus</taxon>
        <taxon>Bacillus cereus group</taxon>
    </lineage>
</organism>
<dbReference type="Proteomes" id="UP000014028">
    <property type="component" value="Unassembled WGS sequence"/>
</dbReference>
<dbReference type="RefSeq" id="WP_016124040.1">
    <property type="nucleotide sequence ID" value="NZ_KB976851.1"/>
</dbReference>
<reference evidence="1 2" key="1">
    <citation type="submission" date="2012-12" db="EMBL/GenBank/DDBJ databases">
        <title>The Genome Sequence of Bacillus cereus VD184.</title>
        <authorList>
            <consortium name="The Broad Institute Genome Sequencing Platform"/>
            <consortium name="The Broad Institute Genome Sequencing Center for Infectious Disease"/>
            <person name="Feldgarden M."/>
            <person name="Van der Auwera G.A."/>
            <person name="Mahillon J."/>
            <person name="Duprez V."/>
            <person name="Timmery S."/>
            <person name="Mattelet C."/>
            <person name="Dierick K."/>
            <person name="Sun M."/>
            <person name="Yu Z."/>
            <person name="Zhu L."/>
            <person name="Hu X."/>
            <person name="Shank E.B."/>
            <person name="Swiecicka I."/>
            <person name="Hansen B.M."/>
            <person name="Andrup L."/>
            <person name="Walker B."/>
            <person name="Young S.K."/>
            <person name="Zeng Q."/>
            <person name="Gargeya S."/>
            <person name="Fitzgerald M."/>
            <person name="Haas B."/>
            <person name="Abouelleil A."/>
            <person name="Alvarado L."/>
            <person name="Arachchi H.M."/>
            <person name="Berlin A.M."/>
            <person name="Chapman S.B."/>
            <person name="Dewar J."/>
            <person name="Goldberg J."/>
            <person name="Griggs A."/>
            <person name="Gujja S."/>
            <person name="Hansen M."/>
            <person name="Howarth C."/>
            <person name="Imamovic A."/>
            <person name="Larimer J."/>
            <person name="McCowan C."/>
            <person name="Murphy C."/>
            <person name="Neiman D."/>
            <person name="Pearson M."/>
            <person name="Priest M."/>
            <person name="Roberts A."/>
            <person name="Saif S."/>
            <person name="Shea T."/>
            <person name="Sisk P."/>
            <person name="Sykes S."/>
            <person name="Wortman J."/>
            <person name="Nusbaum C."/>
            <person name="Birren B."/>
        </authorList>
    </citation>
    <scope>NUCLEOTIDE SEQUENCE [LARGE SCALE GENOMIC DNA]</scope>
    <source>
        <strain evidence="1 2">VD184</strain>
    </source>
</reference>
<name>A0A9W5R0G7_BACCE</name>
<comment type="caution">
    <text evidence="1">The sequence shown here is derived from an EMBL/GenBank/DDBJ whole genome shotgun (WGS) entry which is preliminary data.</text>
</comment>
<evidence type="ECO:0000313" key="1">
    <source>
        <dbReference type="EMBL" id="EOQ01039.1"/>
    </source>
</evidence>
<sequence length="233" mass="27607">MANKRTRKKIAKKKDLRYLESVGYSKKQARKIKTTERVKIVKKESDNKRKRDNYQLFRKLGFSSKESNRMKSWSPSRIDSFLVEYNSKYLLIVYKDVTEETDSEALYDIKNLTKRRSTRSIVASIKGWLQVDKNQGYIGGYEMRTGNKEEIAFHKKAYHVRKYLQAYYGQGKQLKPLLNIIENMMVLLYTVEDKDDFIEDLVSNLRDLPYPEAHANAKYIDKEFTIDRSSKHF</sequence>
<evidence type="ECO:0000313" key="2">
    <source>
        <dbReference type="Proteomes" id="UP000014028"/>
    </source>
</evidence>
<dbReference type="EMBL" id="AHFK01000112">
    <property type="protein sequence ID" value="EOQ01039.1"/>
    <property type="molecule type" value="Genomic_DNA"/>
</dbReference>
<gene>
    <name evidence="1" type="ORF">IKC_06547</name>
</gene>